<dbReference type="Proteomes" id="UP001151760">
    <property type="component" value="Unassembled WGS sequence"/>
</dbReference>
<comment type="caution">
    <text evidence="2">The sequence shown here is derived from an EMBL/GenBank/DDBJ whole genome shotgun (WGS) entry which is preliminary data.</text>
</comment>
<accession>A0ABQ5BD02</accession>
<protein>
    <recommendedName>
        <fullName evidence="4">DUF4283 domain-containing protein</fullName>
    </recommendedName>
</protein>
<organism evidence="2 3">
    <name type="scientific">Tanacetum coccineum</name>
    <dbReference type="NCBI Taxonomy" id="301880"/>
    <lineage>
        <taxon>Eukaryota</taxon>
        <taxon>Viridiplantae</taxon>
        <taxon>Streptophyta</taxon>
        <taxon>Embryophyta</taxon>
        <taxon>Tracheophyta</taxon>
        <taxon>Spermatophyta</taxon>
        <taxon>Magnoliopsida</taxon>
        <taxon>eudicotyledons</taxon>
        <taxon>Gunneridae</taxon>
        <taxon>Pentapetalae</taxon>
        <taxon>asterids</taxon>
        <taxon>campanulids</taxon>
        <taxon>Asterales</taxon>
        <taxon>Asteraceae</taxon>
        <taxon>Asteroideae</taxon>
        <taxon>Anthemideae</taxon>
        <taxon>Anthemidinae</taxon>
        <taxon>Tanacetum</taxon>
    </lineage>
</organism>
<feature type="region of interest" description="Disordered" evidence="1">
    <location>
        <begin position="778"/>
        <end position="809"/>
    </location>
</feature>
<gene>
    <name evidence="2" type="ORF">Tco_0858634</name>
</gene>
<dbReference type="PANTHER" id="PTHR31286:SF99">
    <property type="entry name" value="DUF4283 DOMAIN-CONTAINING PROTEIN"/>
    <property type="match status" value="1"/>
</dbReference>
<keyword evidence="3" id="KW-1185">Reference proteome</keyword>
<evidence type="ECO:0000256" key="1">
    <source>
        <dbReference type="SAM" id="MobiDB-lite"/>
    </source>
</evidence>
<feature type="compositionally biased region" description="Basic residues" evidence="1">
    <location>
        <begin position="779"/>
        <end position="793"/>
    </location>
</feature>
<feature type="compositionally biased region" description="Basic and acidic residues" evidence="1">
    <location>
        <begin position="129"/>
        <end position="142"/>
    </location>
</feature>
<dbReference type="PANTHER" id="PTHR31286">
    <property type="entry name" value="GLYCINE-RICH CELL WALL STRUCTURAL PROTEIN 1.8-LIKE"/>
    <property type="match status" value="1"/>
</dbReference>
<reference evidence="2" key="1">
    <citation type="journal article" date="2022" name="Int. J. Mol. Sci.">
        <title>Draft Genome of Tanacetum Coccineum: Genomic Comparison of Closely Related Tanacetum-Family Plants.</title>
        <authorList>
            <person name="Yamashiro T."/>
            <person name="Shiraishi A."/>
            <person name="Nakayama K."/>
            <person name="Satake H."/>
        </authorList>
    </citation>
    <scope>NUCLEOTIDE SEQUENCE</scope>
</reference>
<dbReference type="EMBL" id="BQNB010013079">
    <property type="protein sequence ID" value="GJT11592.1"/>
    <property type="molecule type" value="Genomic_DNA"/>
</dbReference>
<evidence type="ECO:0008006" key="4">
    <source>
        <dbReference type="Google" id="ProtNLM"/>
    </source>
</evidence>
<evidence type="ECO:0000313" key="3">
    <source>
        <dbReference type="Proteomes" id="UP001151760"/>
    </source>
</evidence>
<feature type="compositionally biased region" description="Basic and acidic residues" evidence="1">
    <location>
        <begin position="160"/>
        <end position="179"/>
    </location>
</feature>
<name>A0ABQ5BD02_9ASTR</name>
<feature type="region of interest" description="Disordered" evidence="1">
    <location>
        <begin position="118"/>
        <end position="179"/>
    </location>
</feature>
<evidence type="ECO:0000313" key="2">
    <source>
        <dbReference type="EMBL" id="GJT11592.1"/>
    </source>
</evidence>
<proteinExistence type="predicted"/>
<reference evidence="2" key="2">
    <citation type="submission" date="2022-01" db="EMBL/GenBank/DDBJ databases">
        <authorList>
            <person name="Yamashiro T."/>
            <person name="Shiraishi A."/>
            <person name="Satake H."/>
            <person name="Nakayama K."/>
        </authorList>
    </citation>
    <scope>NUCLEOTIDE SEQUENCE</scope>
</reference>
<sequence length="1033" mass="118741">MHWLTILEQKNHADIIEELVQANVLNKVKNQLPKFLLKAVSEYVQPRLERTVRDVLKKNPINMLQSSSTPTYTFIEYELKQKLYNMMQNSRSFLELEKHLALYNALINLIGIDESAAKGDTSSQHKRYHDGQDPPEDREGEKRRKKRRKVIGESSSKKSKAQEDHVHYERGNDADEPRQEDEIIHEAQTEETLGKDNPQWFQNTAAELSVQNWFNELVDAQEEPDEFEYKDGSMTLFGKHVKKIFKKDKITKEDMEGPAFELLKGTCKNNIEIEYNMDQCYLALRDKIDWINPEGDMFHHDLSKPLPLTGPPGRKRIPVSYFFNHDLEYLKYGTKENTYALLVTKNKAARYEDEEIEEMISSLWSLSIQKYNKDAELGIYHWYPKRQWFYKGSTRFKYRHEVYSKLNIKSVQSIKVNKQYGYAYLEEIMVTRADEKDYKFAEADFPNLNQNDIEDLYLLKIQNKICNIKGAEEYDLINALKMYIRRIVIKKRVKDVQMGVESYQTKLNLTKPQLMEGCLHQKMLYTILSHPRDVVYEGVDNRKRLMRADELYKFCDGMEKCKWTDKEKRRILKFMDKIEKTLKERKRFRRLELFVGGRRDKTDYCLLGLEDLLKNGPYMIWNVPATLKKWSPDANVTKEDLTRVPVWVKLHYVLMVAFSSDILSMIATKFGKHFFLFCQRLSSRVGQGALLRARGLKFESPYGFLLSMCMESCVHGSFARALIELDATCGLKDRCNDCKIFGNSCDNCPQQASTSKAQPKDEKLQDVHDDGLQSVIQKTSKRGNCKSQGKRQGSRFAKPTNDSYKPIVKPKSSSLVSNPFSALKEDNGNSIDDLVDDTRKKVVAPPGKTGIWSARKADRNIAFSPKTELHYFVADVLEFANMDQGGGGRGAWESQMRVEVIRILAGQIVRFAAMAASPFSLAADSWLRLVVKGYNCKLAALSDAADYFVATVDAGVGGHGADLHVVEKVVPLAPITNNNHLSFSVFTNLLTCYVTTKICIVCNVFVCCCSNTRRADVELPLELPDNVATYMTA</sequence>
<dbReference type="InterPro" id="IPR040256">
    <property type="entry name" value="At4g02000-like"/>
</dbReference>